<dbReference type="PANTHER" id="PTHR46796">
    <property type="entry name" value="HTH-TYPE TRANSCRIPTIONAL ACTIVATOR RHAS-RELATED"/>
    <property type="match status" value="1"/>
</dbReference>
<dbReference type="RefSeq" id="WP_071506093.1">
    <property type="nucleotide sequence ID" value="NZ_MORL01000025.1"/>
</dbReference>
<dbReference type="InterPro" id="IPR050204">
    <property type="entry name" value="AraC_XylS_family_regulators"/>
</dbReference>
<feature type="domain" description="HTH araC/xylS-type" evidence="4">
    <location>
        <begin position="164"/>
        <end position="267"/>
    </location>
</feature>
<dbReference type="GO" id="GO:0003700">
    <property type="term" value="F:DNA-binding transcription factor activity"/>
    <property type="evidence" value="ECO:0007669"/>
    <property type="project" value="InterPro"/>
</dbReference>
<protein>
    <submittedName>
        <fullName evidence="5">AraC family transcriptional regulator</fullName>
    </submittedName>
</protein>
<evidence type="ECO:0000259" key="4">
    <source>
        <dbReference type="PROSITE" id="PS01124"/>
    </source>
</evidence>
<dbReference type="Gene3D" id="1.10.10.60">
    <property type="entry name" value="Homeodomain-like"/>
    <property type="match status" value="1"/>
</dbReference>
<dbReference type="SMART" id="SM00342">
    <property type="entry name" value="HTH_ARAC"/>
    <property type="match status" value="1"/>
</dbReference>
<evidence type="ECO:0000313" key="5">
    <source>
        <dbReference type="EMBL" id="OIN56301.1"/>
    </source>
</evidence>
<dbReference type="GO" id="GO:0043565">
    <property type="term" value="F:sequence-specific DNA binding"/>
    <property type="evidence" value="ECO:0007669"/>
    <property type="project" value="InterPro"/>
</dbReference>
<reference evidence="5 6" key="1">
    <citation type="submission" date="2016-10" db="EMBL/GenBank/DDBJ databases">
        <title>Arsenicibacter rosenii gen. nov., sp. nov., an efficient arsenic-methylating bacterium isolated from an arsenic-contaminated paddy soil.</title>
        <authorList>
            <person name="Huang K."/>
        </authorList>
    </citation>
    <scope>NUCLEOTIDE SEQUENCE [LARGE SCALE GENOMIC DNA]</scope>
    <source>
        <strain evidence="5 6">SM-1</strain>
    </source>
</reference>
<organism evidence="5 6">
    <name type="scientific">Arsenicibacter rosenii</name>
    <dbReference type="NCBI Taxonomy" id="1750698"/>
    <lineage>
        <taxon>Bacteria</taxon>
        <taxon>Pseudomonadati</taxon>
        <taxon>Bacteroidota</taxon>
        <taxon>Cytophagia</taxon>
        <taxon>Cytophagales</taxon>
        <taxon>Spirosomataceae</taxon>
        <taxon>Arsenicibacter</taxon>
    </lineage>
</organism>
<dbReference type="OrthoDB" id="635259at2"/>
<proteinExistence type="predicted"/>
<keyword evidence="6" id="KW-1185">Reference proteome</keyword>
<dbReference type="PROSITE" id="PS01124">
    <property type="entry name" value="HTH_ARAC_FAMILY_2"/>
    <property type="match status" value="1"/>
</dbReference>
<dbReference type="Pfam" id="PF12833">
    <property type="entry name" value="HTH_18"/>
    <property type="match status" value="1"/>
</dbReference>
<evidence type="ECO:0000256" key="1">
    <source>
        <dbReference type="ARBA" id="ARBA00023015"/>
    </source>
</evidence>
<evidence type="ECO:0000313" key="6">
    <source>
        <dbReference type="Proteomes" id="UP000181790"/>
    </source>
</evidence>
<evidence type="ECO:0000256" key="2">
    <source>
        <dbReference type="ARBA" id="ARBA00023125"/>
    </source>
</evidence>
<gene>
    <name evidence="5" type="ORF">BLX24_25670</name>
</gene>
<dbReference type="Proteomes" id="UP000181790">
    <property type="component" value="Unassembled WGS sequence"/>
</dbReference>
<dbReference type="AlphaFoldDB" id="A0A1S2VC36"/>
<comment type="caution">
    <text evidence="5">The sequence shown here is derived from an EMBL/GenBank/DDBJ whole genome shotgun (WGS) entry which is preliminary data.</text>
</comment>
<evidence type="ECO:0000256" key="3">
    <source>
        <dbReference type="ARBA" id="ARBA00023163"/>
    </source>
</evidence>
<keyword evidence="1" id="KW-0805">Transcription regulation</keyword>
<sequence>MIYEYRLPSPALRGYVRLLQLIHLDFSKAAVVPFKPYWPRPDNCLAFYPRDLETVEYVNSGLKQAKPRSALIGQPTIVTNRYVGRDFFVFQVVFQPGALYRLTGLPSSELTNTFVDAEAVFSGEIRQVNERLSSTGDYEDMVRIVEDFLHFLIRRSRRDSLPIDKVSQLMLNSHSVTSPLMRSMEWLASEACLSTKQFYRKSVERLGIGPKLFDRIVRFDQAIKLRNATPGRDWLSIALEANYYDQKHLVRDFREFTTLTPTQFAQQESKAPERTFGIAEK</sequence>
<accession>A0A1S2VC36</accession>
<dbReference type="EMBL" id="MORL01000025">
    <property type="protein sequence ID" value="OIN56301.1"/>
    <property type="molecule type" value="Genomic_DNA"/>
</dbReference>
<keyword evidence="2" id="KW-0238">DNA-binding</keyword>
<keyword evidence="3" id="KW-0804">Transcription</keyword>
<name>A0A1S2VC36_9BACT</name>
<dbReference type="InterPro" id="IPR018060">
    <property type="entry name" value="HTH_AraC"/>
</dbReference>